<evidence type="ECO:0000313" key="7">
    <source>
        <dbReference type="EMBL" id="KEQ71956.1"/>
    </source>
</evidence>
<gene>
    <name evidence="7" type="ORF">M436DRAFT_73699</name>
</gene>
<dbReference type="Pfam" id="PF01734">
    <property type="entry name" value="Patatin"/>
    <property type="match status" value="1"/>
</dbReference>
<dbReference type="PROSITE" id="PS51635">
    <property type="entry name" value="PNPLA"/>
    <property type="match status" value="1"/>
</dbReference>
<keyword evidence="8" id="KW-1185">Reference proteome</keyword>
<keyword evidence="3" id="KW-0442">Lipid degradation</keyword>
<dbReference type="SUPFAM" id="SSF52151">
    <property type="entry name" value="FabD/lysophospholipase-like"/>
    <property type="match status" value="1"/>
</dbReference>
<evidence type="ECO:0000256" key="2">
    <source>
        <dbReference type="ARBA" id="ARBA00022801"/>
    </source>
</evidence>
<reference evidence="7 8" key="1">
    <citation type="journal article" date="2014" name="BMC Genomics">
        <title>Genome sequencing of four Aureobasidium pullulans varieties: biotechnological potential, stress tolerance, and description of new species.</title>
        <authorList>
            <person name="Gostin Ar C."/>
            <person name="Ohm R.A."/>
            <person name="Kogej T."/>
            <person name="Sonjak S."/>
            <person name="Turk M."/>
            <person name="Zajc J."/>
            <person name="Zalar P."/>
            <person name="Grube M."/>
            <person name="Sun H."/>
            <person name="Han J."/>
            <person name="Sharma A."/>
            <person name="Chiniquy J."/>
            <person name="Ngan C.Y."/>
            <person name="Lipzen A."/>
            <person name="Barry K."/>
            <person name="Grigoriev I.V."/>
            <person name="Gunde-Cimerman N."/>
        </authorList>
    </citation>
    <scope>NUCLEOTIDE SEQUENCE [LARGE SCALE GENOMIC DNA]</scope>
    <source>
        <strain evidence="7 8">CBS 147.97</strain>
    </source>
</reference>
<protein>
    <submittedName>
        <fullName evidence="7">Patatin-domain-containing protein</fullName>
    </submittedName>
</protein>
<dbReference type="InterPro" id="IPR002641">
    <property type="entry name" value="PNPLA_dom"/>
</dbReference>
<proteinExistence type="predicted"/>
<dbReference type="HOGENOM" id="CLU_009031_5_0_1"/>
<evidence type="ECO:0000256" key="4">
    <source>
        <dbReference type="ARBA" id="ARBA00023098"/>
    </source>
</evidence>
<accession>A0A074XBE1</accession>
<dbReference type="InterPro" id="IPR021771">
    <property type="entry name" value="Triacylglycerol_lipase_N"/>
</dbReference>
<dbReference type="GO" id="GO:0016042">
    <property type="term" value="P:lipid catabolic process"/>
    <property type="evidence" value="ECO:0007669"/>
    <property type="project" value="UniProtKB-KW"/>
</dbReference>
<dbReference type="GO" id="GO:0006641">
    <property type="term" value="P:triglyceride metabolic process"/>
    <property type="evidence" value="ECO:0007669"/>
    <property type="project" value="UniProtKB-ARBA"/>
</dbReference>
<dbReference type="PANTHER" id="PTHR14226:SF44">
    <property type="entry name" value="TRIACYLGLYCEROL LIPASE 3"/>
    <property type="match status" value="1"/>
</dbReference>
<evidence type="ECO:0000256" key="5">
    <source>
        <dbReference type="PROSITE-ProRule" id="PRU01161"/>
    </source>
</evidence>
<keyword evidence="4" id="KW-0443">Lipid metabolism</keyword>
<dbReference type="InterPro" id="IPR050301">
    <property type="entry name" value="NTE"/>
</dbReference>
<dbReference type="InterPro" id="IPR016035">
    <property type="entry name" value="Acyl_Trfase/lysoPLipase"/>
</dbReference>
<keyword evidence="2" id="KW-0378">Hydrolase</keyword>
<dbReference type="OrthoDB" id="10049244at2759"/>
<dbReference type="Gene3D" id="3.40.1090.10">
    <property type="entry name" value="Cytosolic phospholipase A2 catalytic domain"/>
    <property type="match status" value="1"/>
</dbReference>
<dbReference type="EMBL" id="KL584712">
    <property type="protein sequence ID" value="KEQ71956.1"/>
    <property type="molecule type" value="Genomic_DNA"/>
</dbReference>
<dbReference type="CDD" id="cd07229">
    <property type="entry name" value="Pat_TGL3_like"/>
    <property type="match status" value="1"/>
</dbReference>
<dbReference type="Proteomes" id="UP000027730">
    <property type="component" value="Unassembled WGS sequence"/>
</dbReference>
<sequence length="574" mass="64554">MATRSSSVTAFLKALIRLFFDVAFFWHTRLWTWWTRPSQKDIQLECLNTARYYEEWEAAAFALDELYGNDLWRQNPSSKHYDYRLIHSRLQYILEAREDEDILGLVNLLRSGLVRNLGNITAPRLFNRAYAGTKLLVEDYITQVALAVEYVTTYPTSPVDDTSLTNQAKLDLLHDTRQAFGRSVLVLQGGSIFGLCHIGVIKALHLRGLLPRIVSGTTTGALMAALVGVHNEDELLKFLSGEGIDLTAFATRSTQLAKNGNGSGIQHGFFSTWFRRFKRFVTEGYLLDASVLEECVRANVGDLTFMEAYQRTKRVLNITVAPMGNGMPNLLNYLTAPNVLIWSAALASNASDVLYSPVAMKCKDESGNIVPWASTHPTNLRPTTPLGYASERDSPLARIAELFNVNHFIVSQARPYIAPFLRSDLHSPKPGYKGRSSLTTSLMKVMVMEVQHRLHQLDSLGYLPVQIRRFLLDENIPGASLTLVPEVNFTDFLKLLENPTRQSVEYWILKGEKMVWPAVDALKVRCAVEVELDRGYQIVRRRKPFDASPLASAHGSVRLDKRGIKKRSSSSALE</sequence>
<organism evidence="7 8">
    <name type="scientific">Aureobasidium namibiae CBS 147.97</name>
    <dbReference type="NCBI Taxonomy" id="1043004"/>
    <lineage>
        <taxon>Eukaryota</taxon>
        <taxon>Fungi</taxon>
        <taxon>Dikarya</taxon>
        <taxon>Ascomycota</taxon>
        <taxon>Pezizomycotina</taxon>
        <taxon>Dothideomycetes</taxon>
        <taxon>Dothideomycetidae</taxon>
        <taxon>Dothideales</taxon>
        <taxon>Saccotheciaceae</taxon>
        <taxon>Aureobasidium</taxon>
    </lineage>
</organism>
<dbReference type="RefSeq" id="XP_013426377.1">
    <property type="nucleotide sequence ID" value="XM_013570923.1"/>
</dbReference>
<evidence type="ECO:0000259" key="6">
    <source>
        <dbReference type="PROSITE" id="PS51635"/>
    </source>
</evidence>
<dbReference type="GeneID" id="25415350"/>
<comment type="caution">
    <text evidence="5">Lacks conserved residue(s) required for the propagation of feature annotation.</text>
</comment>
<evidence type="ECO:0000256" key="1">
    <source>
        <dbReference type="ARBA" id="ARBA00002682"/>
    </source>
</evidence>
<feature type="domain" description="PNPLA" evidence="6">
    <location>
        <begin position="185"/>
        <end position="387"/>
    </location>
</feature>
<evidence type="ECO:0000313" key="8">
    <source>
        <dbReference type="Proteomes" id="UP000027730"/>
    </source>
</evidence>
<dbReference type="AlphaFoldDB" id="A0A074XBE1"/>
<name>A0A074XBE1_9PEZI</name>
<dbReference type="GO" id="GO:0004806">
    <property type="term" value="F:triacylglycerol lipase activity"/>
    <property type="evidence" value="ECO:0007669"/>
    <property type="project" value="InterPro"/>
</dbReference>
<dbReference type="PANTHER" id="PTHR14226">
    <property type="entry name" value="NEUROPATHY TARGET ESTERASE/SWISS CHEESE D.MELANOGASTER"/>
    <property type="match status" value="1"/>
</dbReference>
<evidence type="ECO:0000256" key="3">
    <source>
        <dbReference type="ARBA" id="ARBA00022963"/>
    </source>
</evidence>
<dbReference type="STRING" id="1043004.A0A074XBE1"/>
<dbReference type="Pfam" id="PF11815">
    <property type="entry name" value="DUF3336"/>
    <property type="match status" value="1"/>
</dbReference>
<comment type="function">
    <text evidence="1">Probable lipid hydrolase.</text>
</comment>